<accession>A0A9W6I8D4</accession>
<keyword evidence="1" id="KW-0812">Transmembrane</keyword>
<keyword evidence="1" id="KW-1133">Transmembrane helix</keyword>
<dbReference type="AlphaFoldDB" id="A0A9W6I8D4"/>
<keyword evidence="3" id="KW-1185">Reference proteome</keyword>
<sequence length="155" mass="16118">MRERRLGRTVWATAAAALTAGLVVGLGARLLMRAIVLAIGVDSGFSLAGTVAIVVTFAVLAVPAAATATARPALRRGGRWATTAVTGWLAVSTGFGDPKSLLLADEEWLPLLAALTVAFAVLVAAHGWLAQWTARRLALADDSRDSPPVTPRPQQ</sequence>
<feature type="transmembrane region" description="Helical" evidence="1">
    <location>
        <begin position="44"/>
        <end position="66"/>
    </location>
</feature>
<evidence type="ECO:0000313" key="2">
    <source>
        <dbReference type="EMBL" id="GLK13079.1"/>
    </source>
</evidence>
<organism evidence="2 3">
    <name type="scientific">Streptosporangium carneum</name>
    <dbReference type="NCBI Taxonomy" id="47481"/>
    <lineage>
        <taxon>Bacteria</taxon>
        <taxon>Bacillati</taxon>
        <taxon>Actinomycetota</taxon>
        <taxon>Actinomycetes</taxon>
        <taxon>Streptosporangiales</taxon>
        <taxon>Streptosporangiaceae</taxon>
        <taxon>Streptosporangium</taxon>
    </lineage>
</organism>
<evidence type="ECO:0000256" key="1">
    <source>
        <dbReference type="SAM" id="Phobius"/>
    </source>
</evidence>
<dbReference type="Proteomes" id="UP001143474">
    <property type="component" value="Unassembled WGS sequence"/>
</dbReference>
<feature type="transmembrane region" description="Helical" evidence="1">
    <location>
        <begin position="12"/>
        <end position="32"/>
    </location>
</feature>
<keyword evidence="1" id="KW-0472">Membrane</keyword>
<protein>
    <submittedName>
        <fullName evidence="2">Uncharacterized protein</fullName>
    </submittedName>
</protein>
<proteinExistence type="predicted"/>
<gene>
    <name evidence="2" type="ORF">GCM10017600_64900</name>
</gene>
<feature type="transmembrane region" description="Helical" evidence="1">
    <location>
        <begin position="108"/>
        <end position="129"/>
    </location>
</feature>
<name>A0A9W6I8D4_9ACTN</name>
<comment type="caution">
    <text evidence="2">The sequence shown here is derived from an EMBL/GenBank/DDBJ whole genome shotgun (WGS) entry which is preliminary data.</text>
</comment>
<evidence type="ECO:0000313" key="3">
    <source>
        <dbReference type="Proteomes" id="UP001143474"/>
    </source>
</evidence>
<reference evidence="2" key="1">
    <citation type="journal article" date="2014" name="Int. J. Syst. Evol. Microbiol.">
        <title>Complete genome sequence of Corynebacterium casei LMG S-19264T (=DSM 44701T), isolated from a smear-ripened cheese.</title>
        <authorList>
            <consortium name="US DOE Joint Genome Institute (JGI-PGF)"/>
            <person name="Walter F."/>
            <person name="Albersmeier A."/>
            <person name="Kalinowski J."/>
            <person name="Ruckert C."/>
        </authorList>
    </citation>
    <scope>NUCLEOTIDE SEQUENCE</scope>
    <source>
        <strain evidence="2">VKM Ac-2007</strain>
    </source>
</reference>
<dbReference type="EMBL" id="BSEV01000020">
    <property type="protein sequence ID" value="GLK13079.1"/>
    <property type="molecule type" value="Genomic_DNA"/>
</dbReference>
<reference evidence="2" key="2">
    <citation type="submission" date="2023-01" db="EMBL/GenBank/DDBJ databases">
        <authorList>
            <person name="Sun Q."/>
            <person name="Evtushenko L."/>
        </authorList>
    </citation>
    <scope>NUCLEOTIDE SEQUENCE</scope>
    <source>
        <strain evidence="2">VKM Ac-2007</strain>
    </source>
</reference>